<dbReference type="Pfam" id="PF10601">
    <property type="entry name" value="zf-LITAF-like"/>
    <property type="match status" value="1"/>
</dbReference>
<gene>
    <name evidence="11" type="ORF">BOX15_Mlig023978g1</name>
</gene>
<proteinExistence type="inferred from homology"/>
<dbReference type="Proteomes" id="UP000215902">
    <property type="component" value="Unassembled WGS sequence"/>
</dbReference>
<evidence type="ECO:0000256" key="3">
    <source>
        <dbReference type="ARBA" id="ARBA00004630"/>
    </source>
</evidence>
<evidence type="ECO:0000256" key="4">
    <source>
        <dbReference type="ARBA" id="ARBA00005975"/>
    </source>
</evidence>
<dbReference type="GO" id="GO:0031902">
    <property type="term" value="C:late endosome membrane"/>
    <property type="evidence" value="ECO:0007669"/>
    <property type="project" value="UniProtKB-SubCell"/>
</dbReference>
<evidence type="ECO:0000256" key="7">
    <source>
        <dbReference type="ARBA" id="ARBA00023136"/>
    </source>
</evidence>
<keyword evidence="7 9" id="KW-0472">Membrane</keyword>
<name>A0A267GVD4_9PLAT</name>
<keyword evidence="6" id="KW-0862">Zinc</keyword>
<evidence type="ECO:0000256" key="1">
    <source>
        <dbReference type="ARBA" id="ARBA00004414"/>
    </source>
</evidence>
<sequence length="152" mass="16624">MPTDTITNQSGITKQSGLPIDSTGASSADPPEVEYHRVSQMDDSPSVEAEDDARVLIGGRHATMSGIRCHQQRLSAKQFVGRCPACHQQVTSRLTYRIGSRSCTTAALLVCPGGLFILPAAFFWLPLLLDNFKDVVHTCPLCKCEIGCYKRR</sequence>
<dbReference type="InterPro" id="IPR037519">
    <property type="entry name" value="LITAF_fam"/>
</dbReference>
<evidence type="ECO:0000256" key="2">
    <source>
        <dbReference type="ARBA" id="ARBA00004481"/>
    </source>
</evidence>
<protein>
    <recommendedName>
        <fullName evidence="10">LITAF domain-containing protein</fullName>
    </recommendedName>
</protein>
<dbReference type="PROSITE" id="PS51837">
    <property type="entry name" value="LITAF"/>
    <property type="match status" value="1"/>
</dbReference>
<evidence type="ECO:0000313" key="12">
    <source>
        <dbReference type="Proteomes" id="UP000215902"/>
    </source>
</evidence>
<evidence type="ECO:0000256" key="5">
    <source>
        <dbReference type="ARBA" id="ARBA00022723"/>
    </source>
</evidence>
<evidence type="ECO:0000259" key="10">
    <source>
        <dbReference type="PROSITE" id="PS51837"/>
    </source>
</evidence>
<feature type="domain" description="LITAF" evidence="10">
    <location>
        <begin position="63"/>
        <end position="151"/>
    </location>
</feature>
<dbReference type="EMBL" id="NIVC01000130">
    <property type="protein sequence ID" value="PAA89966.1"/>
    <property type="molecule type" value="Genomic_DNA"/>
</dbReference>
<evidence type="ECO:0000256" key="9">
    <source>
        <dbReference type="SAM" id="Phobius"/>
    </source>
</evidence>
<dbReference type="PANTHER" id="PTHR23292:SF6">
    <property type="entry name" value="FI16602P1-RELATED"/>
    <property type="match status" value="1"/>
</dbReference>
<dbReference type="SMART" id="SM00714">
    <property type="entry name" value="LITAF"/>
    <property type="match status" value="1"/>
</dbReference>
<dbReference type="GO" id="GO:0008270">
    <property type="term" value="F:zinc ion binding"/>
    <property type="evidence" value="ECO:0007669"/>
    <property type="project" value="TreeGrafter"/>
</dbReference>
<dbReference type="InterPro" id="IPR006629">
    <property type="entry name" value="LITAF"/>
</dbReference>
<keyword evidence="5" id="KW-0479">Metal-binding</keyword>
<keyword evidence="12" id="KW-1185">Reference proteome</keyword>
<evidence type="ECO:0000313" key="11">
    <source>
        <dbReference type="EMBL" id="PAA89966.1"/>
    </source>
</evidence>
<comment type="similarity">
    <text evidence="4">Belongs to the CDIP1/LITAF family.</text>
</comment>
<dbReference type="PANTHER" id="PTHR23292">
    <property type="entry name" value="LIPOPOLYSACCHARIDE-INDUCED TUMOR NECROSIS FACTOR-ALPHA FACTOR"/>
    <property type="match status" value="1"/>
</dbReference>
<feature type="compositionally biased region" description="Polar residues" evidence="8">
    <location>
        <begin position="1"/>
        <end position="16"/>
    </location>
</feature>
<comment type="subcellular location">
    <subcellularLocation>
        <location evidence="2">Endosome membrane</location>
        <topology evidence="2">Peripheral membrane protein</topology>
    </subcellularLocation>
    <subcellularLocation>
        <location evidence="1">Late endosome membrane</location>
    </subcellularLocation>
    <subcellularLocation>
        <location evidence="3">Lysosome membrane</location>
        <topology evidence="3">Peripheral membrane protein</topology>
        <orientation evidence="3">Cytoplasmic side</orientation>
    </subcellularLocation>
</comment>
<organism evidence="11 12">
    <name type="scientific">Macrostomum lignano</name>
    <dbReference type="NCBI Taxonomy" id="282301"/>
    <lineage>
        <taxon>Eukaryota</taxon>
        <taxon>Metazoa</taxon>
        <taxon>Spiralia</taxon>
        <taxon>Lophotrochozoa</taxon>
        <taxon>Platyhelminthes</taxon>
        <taxon>Rhabditophora</taxon>
        <taxon>Macrostomorpha</taxon>
        <taxon>Macrostomida</taxon>
        <taxon>Macrostomidae</taxon>
        <taxon>Macrostomum</taxon>
    </lineage>
</organism>
<keyword evidence="9" id="KW-0812">Transmembrane</keyword>
<evidence type="ECO:0000256" key="8">
    <source>
        <dbReference type="SAM" id="MobiDB-lite"/>
    </source>
</evidence>
<dbReference type="GO" id="GO:0005765">
    <property type="term" value="C:lysosomal membrane"/>
    <property type="evidence" value="ECO:0007669"/>
    <property type="project" value="UniProtKB-SubCell"/>
</dbReference>
<keyword evidence="9" id="KW-1133">Transmembrane helix</keyword>
<dbReference type="AlphaFoldDB" id="A0A267GVD4"/>
<evidence type="ECO:0000256" key="6">
    <source>
        <dbReference type="ARBA" id="ARBA00022833"/>
    </source>
</evidence>
<feature type="region of interest" description="Disordered" evidence="8">
    <location>
        <begin position="1"/>
        <end position="50"/>
    </location>
</feature>
<feature type="transmembrane region" description="Helical" evidence="9">
    <location>
        <begin position="103"/>
        <end position="125"/>
    </location>
</feature>
<comment type="caution">
    <text evidence="11">The sequence shown here is derived from an EMBL/GenBank/DDBJ whole genome shotgun (WGS) entry which is preliminary data.</text>
</comment>
<accession>A0A267GVD4</accession>
<reference evidence="11 12" key="1">
    <citation type="submission" date="2017-06" db="EMBL/GenBank/DDBJ databases">
        <title>A platform for efficient transgenesis in Macrostomum lignano, a flatworm model organism for stem cell research.</title>
        <authorList>
            <person name="Berezikov E."/>
        </authorList>
    </citation>
    <scope>NUCLEOTIDE SEQUENCE [LARGE SCALE GENOMIC DNA]</scope>
    <source>
        <strain evidence="11">DV1</strain>
        <tissue evidence="11">Whole organism</tissue>
    </source>
</reference>